<accession>A0A7L6B4G8</accession>
<feature type="coiled-coil region" evidence="1">
    <location>
        <begin position="444"/>
        <end position="471"/>
    </location>
</feature>
<reference evidence="4" key="1">
    <citation type="submission" date="2020-07" db="EMBL/GenBank/DDBJ databases">
        <title>A new Micromonospora strain with potent antibiotic activity isolated from the microbiome of a mid-Atlantic deep-sea sponge.</title>
        <authorList>
            <person name="Back C.R."/>
            <person name="Stennett H.L."/>
            <person name="Williams S.E."/>
            <person name="Wang L."/>
            <person name="Ojeda Gomez J."/>
            <person name="Abdulle O.M."/>
            <person name="Duffy T."/>
            <person name="Hendry K.R."/>
            <person name="Powell D."/>
            <person name="Stach J.E."/>
            <person name="Essex-Lopresti A.E."/>
            <person name="Willis C.L."/>
            <person name="Curnow P."/>
            <person name="Race P.R."/>
        </authorList>
    </citation>
    <scope>NUCLEOTIDE SEQUENCE [LARGE SCALE GENOMIC DNA]</scope>
    <source>
        <strain evidence="4">28ISP2-46</strain>
    </source>
</reference>
<dbReference type="KEGG" id="mfeu:H1D33_26100"/>
<keyword evidence="4" id="KW-1185">Reference proteome</keyword>
<evidence type="ECO:0000313" key="3">
    <source>
        <dbReference type="EMBL" id="QLQ36695.1"/>
    </source>
</evidence>
<evidence type="ECO:0000313" key="4">
    <source>
        <dbReference type="Proteomes" id="UP000510844"/>
    </source>
</evidence>
<organism evidence="3 4">
    <name type="scientific">Micromonospora robiginosa</name>
    <dbReference type="NCBI Taxonomy" id="2749844"/>
    <lineage>
        <taxon>Bacteria</taxon>
        <taxon>Bacillati</taxon>
        <taxon>Actinomycetota</taxon>
        <taxon>Actinomycetes</taxon>
        <taxon>Micromonosporales</taxon>
        <taxon>Micromonosporaceae</taxon>
        <taxon>Micromonospora</taxon>
    </lineage>
</organism>
<gene>
    <name evidence="3" type="ORF">H1D33_26100</name>
</gene>
<sequence length="1048" mass="113411">MGVMVQAPRRRRRWRALIAAIVAAVVVVSPTPAVAAETVDYEATKFHDGVFAAYLRAHNGGVAGLKNLVITAELLDWRGRNPGASRDDVVRHLVATRQAVNAAGISDTTARTTYATMIKVIDALSGVPGVSIGAPMVKGLLDATVGGTITSSAEVEDAVTSAYQNYRWMDALYAQQERAWGQLTRAAAQDTDLAAAWDGEIGAQLNVRATATTEQLLADPVLASYVNTEAILEHLGNEQAYLAALRTELRGALEKVAEQNAEIIKKLAAADLKYPVGPGPKPTPQDYTAALAEAANRQVAIDAAESAVTILATLAGFADQKAGKEVLAIGKAAVGIATAINKYLPTVAGLNLSEAIGSLSTVVLTGNVLGAVMTLLPMFLGSGPSEQELLMQEIGKLREQVGELRTEMHERFDRVEAMLTAIYDDIMSVLLRMRDDMGNVIRDLDAIKRQINGLETRVDQLSLSIQEALKKEALRDTEFAINTYVGYQARTGRPLSVTQYDETEGRLFTSATSTGAGAPFVLTPAEWSQPGVDPVRVLDEKTPYGAIDYLSYLARTWDPAYPATTKVPHAGVWTMSTRAFTALALENPALAGDMTGDNSFASRIGRSGQQILDASSRFSRPTADGHRNALFTGLVENYKSAVNAQSAELRKLRDEATGGGYNPWYGPDQAPPTRLTNTRSYWTAGTERNYNADAKMSSCDPAHQLPRVRIPANVNLGDLPNAFQLLSHGTNRQFQPHFQICYDAELVNHTTTTGPRAEITKADLQLTVHAQMSVDQGGFWMDVRTWRNTKSAGIVCSWSTRDNPPTGYCYDEVYYMTYNDESVHLPAFETGARSADNPERLTIARTLGNRMLWGKQKRYYQLVNQRFGDPTSELRRAGNKVTAAFRLLQAYTKLGFPVALDSDASLSGYLLGGNLLPNDYRYPGAPVGRDLPDTHISRAYTIAEADYAPCTQPAPGDPCPEGMSEIDPRAGQAPIFSPSCSGADSPGSPNEYLGNCIHAVAIERAGELAALYETYSQRLAGNVYRERLPEVATLIDQLSVSGKAVTQS</sequence>
<feature type="signal peptide" evidence="2">
    <location>
        <begin position="1"/>
        <end position="35"/>
    </location>
</feature>
<name>A0A7L6B4G8_9ACTN</name>
<reference evidence="3 4" key="2">
    <citation type="journal article" date="2021" name="Mar. Drugs">
        <title>A New Micromonospora Strain with Antibiotic Activity Isolated from the Microbiome of a Mid-Atlantic Deep-Sea Sponge.</title>
        <authorList>
            <person name="Back C.R."/>
            <person name="Stennett H.L."/>
            <person name="Williams S.E."/>
            <person name="Wang L."/>
            <person name="Ojeda Gomez J."/>
            <person name="Abdulle O.M."/>
            <person name="Duffy T."/>
            <person name="Neal C."/>
            <person name="Mantell J."/>
            <person name="Jepson M.A."/>
            <person name="Hendry K.R."/>
            <person name="Powell D."/>
            <person name="Stach J.E.M."/>
            <person name="Essex-Lopresti A.E."/>
            <person name="Willis C.L."/>
            <person name="Curnow P."/>
            <person name="Race P.R."/>
        </authorList>
    </citation>
    <scope>NUCLEOTIDE SEQUENCE [LARGE SCALE GENOMIC DNA]</scope>
    <source>
        <strain evidence="3 4">28ISP2-46</strain>
    </source>
</reference>
<keyword evidence="2" id="KW-0732">Signal</keyword>
<dbReference type="EMBL" id="CP059322">
    <property type="protein sequence ID" value="QLQ36695.1"/>
    <property type="molecule type" value="Genomic_DNA"/>
</dbReference>
<keyword evidence="1" id="KW-0175">Coiled coil</keyword>
<evidence type="ECO:0000256" key="1">
    <source>
        <dbReference type="SAM" id="Coils"/>
    </source>
</evidence>
<dbReference type="Proteomes" id="UP000510844">
    <property type="component" value="Chromosome"/>
</dbReference>
<protein>
    <submittedName>
        <fullName evidence="3">Uncharacterized protein</fullName>
    </submittedName>
</protein>
<dbReference type="RefSeq" id="WP_181569210.1">
    <property type="nucleotide sequence ID" value="NZ_CP059322.2"/>
</dbReference>
<feature type="chain" id="PRO_5029820385" evidence="2">
    <location>
        <begin position="36"/>
        <end position="1048"/>
    </location>
</feature>
<evidence type="ECO:0000256" key="2">
    <source>
        <dbReference type="SAM" id="SignalP"/>
    </source>
</evidence>
<dbReference type="AlphaFoldDB" id="A0A7L6B4G8"/>
<proteinExistence type="predicted"/>